<feature type="domain" description="N-acetyltransferase" evidence="1">
    <location>
        <begin position="2"/>
        <end position="200"/>
    </location>
</feature>
<dbReference type="InterPro" id="IPR052523">
    <property type="entry name" value="Trichothecene_AcTrans"/>
</dbReference>
<dbReference type="PROSITE" id="PS51186">
    <property type="entry name" value="GNAT"/>
    <property type="match status" value="1"/>
</dbReference>
<accession>A0A0D0H8S7</accession>
<dbReference type="SUPFAM" id="SSF55729">
    <property type="entry name" value="Acyl-CoA N-acyltransferases (Nat)"/>
    <property type="match status" value="1"/>
</dbReference>
<dbReference type="GO" id="GO:0016747">
    <property type="term" value="F:acyltransferase activity, transferring groups other than amino-acyl groups"/>
    <property type="evidence" value="ECO:0007669"/>
    <property type="project" value="InterPro"/>
</dbReference>
<dbReference type="PANTHER" id="PTHR42791:SF1">
    <property type="entry name" value="N-ACETYLTRANSFERASE DOMAIN-CONTAINING PROTEIN"/>
    <property type="match status" value="1"/>
</dbReference>
<dbReference type="InterPro" id="IPR000182">
    <property type="entry name" value="GNAT_dom"/>
</dbReference>
<organism evidence="2 3">
    <name type="scientific">Leucobacter komagatae</name>
    <dbReference type="NCBI Taxonomy" id="55969"/>
    <lineage>
        <taxon>Bacteria</taxon>
        <taxon>Bacillati</taxon>
        <taxon>Actinomycetota</taxon>
        <taxon>Actinomycetes</taxon>
        <taxon>Micrococcales</taxon>
        <taxon>Microbacteriaceae</taxon>
        <taxon>Leucobacter</taxon>
    </lineage>
</organism>
<dbReference type="Gene3D" id="3.40.630.30">
    <property type="match status" value="1"/>
</dbReference>
<dbReference type="RefSeq" id="WP_042542867.1">
    <property type="nucleotide sequence ID" value="NZ_JXSQ01000002.1"/>
</dbReference>
<dbReference type="CDD" id="cd04301">
    <property type="entry name" value="NAT_SF"/>
    <property type="match status" value="1"/>
</dbReference>
<proteinExistence type="predicted"/>
<reference evidence="2 3" key="1">
    <citation type="submission" date="2015-01" db="EMBL/GenBank/DDBJ databases">
        <title>Draft genome sequence of Leucobacter komagatae strain VKM ST2845.</title>
        <authorList>
            <person name="Karlyshev A.V."/>
            <person name="Kudryashova E.B."/>
        </authorList>
    </citation>
    <scope>NUCLEOTIDE SEQUENCE [LARGE SCALE GENOMIC DNA]</scope>
    <source>
        <strain evidence="2 3">VKM ST2845</strain>
    </source>
</reference>
<evidence type="ECO:0000313" key="2">
    <source>
        <dbReference type="EMBL" id="KIP53585.1"/>
    </source>
</evidence>
<dbReference type="Proteomes" id="UP000032120">
    <property type="component" value="Unassembled WGS sequence"/>
</dbReference>
<dbReference type="AlphaFoldDB" id="A0A0D0H8S7"/>
<evidence type="ECO:0000259" key="1">
    <source>
        <dbReference type="PROSITE" id="PS51186"/>
    </source>
</evidence>
<keyword evidence="3" id="KW-1185">Reference proteome</keyword>
<comment type="caution">
    <text evidence="2">The sequence shown here is derived from an EMBL/GenBank/DDBJ whole genome shotgun (WGS) entry which is preliminary data.</text>
</comment>
<name>A0A0D0H8S7_9MICO</name>
<sequence>MFTITPASPADIPEIARTLGEAFTGDTTIGHLVSPSSPTRDLSRLFSAMLHAGGLSRGRVDIARRDADGRLLGAAMWQPPGVGASLAAELRELPRFLRALGPQRLLAAARLQHDLDHHRPSEPHWYLAQIGAAEEARGTGVGSALLQHRLSTIDAADEAAYLESSNPRNRRLYERFGFTRVMTRDEHIDADATRMWRNPRSRASASH</sequence>
<evidence type="ECO:0000313" key="3">
    <source>
        <dbReference type="Proteomes" id="UP000032120"/>
    </source>
</evidence>
<protein>
    <recommendedName>
        <fullName evidence="1">N-acetyltransferase domain-containing protein</fullName>
    </recommendedName>
</protein>
<gene>
    <name evidence="2" type="ORF">SD72_02705</name>
</gene>
<dbReference type="Pfam" id="PF00583">
    <property type="entry name" value="Acetyltransf_1"/>
    <property type="match status" value="1"/>
</dbReference>
<dbReference type="EMBL" id="JXSQ01000002">
    <property type="protein sequence ID" value="KIP53585.1"/>
    <property type="molecule type" value="Genomic_DNA"/>
</dbReference>
<dbReference type="PANTHER" id="PTHR42791">
    <property type="entry name" value="GNAT FAMILY ACETYLTRANSFERASE"/>
    <property type="match status" value="1"/>
</dbReference>
<dbReference type="InterPro" id="IPR016181">
    <property type="entry name" value="Acyl_CoA_acyltransferase"/>
</dbReference>
<dbReference type="OrthoDB" id="7057833at2"/>